<keyword evidence="2" id="KW-0812">Transmembrane</keyword>
<evidence type="ECO:0000256" key="2">
    <source>
        <dbReference type="SAM" id="Phobius"/>
    </source>
</evidence>
<sequence length="112" mass="12014">MTNKPDERFSSTRCCVDVFIRLWRDEQGFVVTMELVLIATILVIGLIAGLTALRDAVVSELTDVARSVQEMNQSYQTSGVAGTSASTAGSGYSDHDDPGADHCIVMFGPIGE</sequence>
<feature type="compositionally biased region" description="Low complexity" evidence="1">
    <location>
        <begin position="79"/>
        <end position="91"/>
    </location>
</feature>
<comment type="caution">
    <text evidence="3">The sequence shown here is derived from an EMBL/GenBank/DDBJ whole genome shotgun (WGS) entry which is preliminary data.</text>
</comment>
<organism evidence="3 4">
    <name type="scientific">Stieleria varia</name>
    <dbReference type="NCBI Taxonomy" id="2528005"/>
    <lineage>
        <taxon>Bacteria</taxon>
        <taxon>Pseudomonadati</taxon>
        <taxon>Planctomycetota</taxon>
        <taxon>Planctomycetia</taxon>
        <taxon>Pirellulales</taxon>
        <taxon>Pirellulaceae</taxon>
        <taxon>Stieleria</taxon>
    </lineage>
</organism>
<dbReference type="RefSeq" id="WP_146519213.1">
    <property type="nucleotide sequence ID" value="NZ_CP151726.1"/>
</dbReference>
<dbReference type="EMBL" id="SJPN01000002">
    <property type="protein sequence ID" value="TWU06071.1"/>
    <property type="molecule type" value="Genomic_DNA"/>
</dbReference>
<protein>
    <submittedName>
        <fullName evidence="3">Uncharacterized protein</fullName>
    </submittedName>
</protein>
<feature type="transmembrane region" description="Helical" evidence="2">
    <location>
        <begin position="29"/>
        <end position="53"/>
    </location>
</feature>
<keyword evidence="4" id="KW-1185">Reference proteome</keyword>
<gene>
    <name evidence="3" type="ORF">Pla52n_17910</name>
</gene>
<name>A0A5C6B3M6_9BACT</name>
<evidence type="ECO:0000313" key="4">
    <source>
        <dbReference type="Proteomes" id="UP000320176"/>
    </source>
</evidence>
<keyword evidence="2" id="KW-1133">Transmembrane helix</keyword>
<reference evidence="3 4" key="1">
    <citation type="submission" date="2019-02" db="EMBL/GenBank/DDBJ databases">
        <title>Deep-cultivation of Planctomycetes and their phenomic and genomic characterization uncovers novel biology.</title>
        <authorList>
            <person name="Wiegand S."/>
            <person name="Jogler M."/>
            <person name="Boedeker C."/>
            <person name="Pinto D."/>
            <person name="Vollmers J."/>
            <person name="Rivas-Marin E."/>
            <person name="Kohn T."/>
            <person name="Peeters S.H."/>
            <person name="Heuer A."/>
            <person name="Rast P."/>
            <person name="Oberbeckmann S."/>
            <person name="Bunk B."/>
            <person name="Jeske O."/>
            <person name="Meyerdierks A."/>
            <person name="Storesund J.E."/>
            <person name="Kallscheuer N."/>
            <person name="Luecker S."/>
            <person name="Lage O.M."/>
            <person name="Pohl T."/>
            <person name="Merkel B.J."/>
            <person name="Hornburger P."/>
            <person name="Mueller R.-W."/>
            <person name="Bruemmer F."/>
            <person name="Labrenz M."/>
            <person name="Spormann A.M."/>
            <person name="Op Den Camp H."/>
            <person name="Overmann J."/>
            <person name="Amann R."/>
            <person name="Jetten M.S.M."/>
            <person name="Mascher T."/>
            <person name="Medema M.H."/>
            <person name="Devos D.P."/>
            <person name="Kaster A.-K."/>
            <person name="Ovreas L."/>
            <person name="Rohde M."/>
            <person name="Galperin M.Y."/>
            <person name="Jogler C."/>
        </authorList>
    </citation>
    <scope>NUCLEOTIDE SEQUENCE [LARGE SCALE GENOMIC DNA]</scope>
    <source>
        <strain evidence="3 4">Pla52n</strain>
    </source>
</reference>
<accession>A0A5C6B3M6</accession>
<evidence type="ECO:0000313" key="3">
    <source>
        <dbReference type="EMBL" id="TWU06071.1"/>
    </source>
</evidence>
<dbReference type="OrthoDB" id="278295at2"/>
<dbReference type="Proteomes" id="UP000320176">
    <property type="component" value="Unassembled WGS sequence"/>
</dbReference>
<keyword evidence="2" id="KW-0472">Membrane</keyword>
<feature type="region of interest" description="Disordered" evidence="1">
    <location>
        <begin position="79"/>
        <end position="98"/>
    </location>
</feature>
<evidence type="ECO:0000256" key="1">
    <source>
        <dbReference type="SAM" id="MobiDB-lite"/>
    </source>
</evidence>
<dbReference type="AlphaFoldDB" id="A0A5C6B3M6"/>
<proteinExistence type="predicted"/>